<sequence length="37" mass="4311">MIIPLQVPVDTIFLQMHFHFCSKHSIKSAEKSDILKQ</sequence>
<reference evidence="1 2" key="1">
    <citation type="submission" date="2015-09" db="EMBL/GenBank/DDBJ databases">
        <title>Spore heat resistance.</title>
        <authorList>
            <person name="Boekhorst J."/>
            <person name="Berendsen E.M."/>
            <person name="Wells-Bennik M.H."/>
            <person name="Kuipers O.P."/>
        </authorList>
    </citation>
    <scope>NUCLEOTIDE SEQUENCE [LARGE SCALE GENOMIC DNA]</scope>
    <source>
        <strain evidence="1 2">B4122</strain>
    </source>
</reference>
<evidence type="ECO:0000313" key="2">
    <source>
        <dbReference type="Proteomes" id="UP000076442"/>
    </source>
</evidence>
<accession>A0AAP1E2L1</accession>
<dbReference type="Proteomes" id="UP000076442">
    <property type="component" value="Unassembled WGS sequence"/>
</dbReference>
<dbReference type="AlphaFoldDB" id="A0AAP1E2L1"/>
<protein>
    <submittedName>
        <fullName evidence="1">ABC-type Fe3+-siderophore transport system permease component</fullName>
    </submittedName>
</protein>
<evidence type="ECO:0000313" key="1">
    <source>
        <dbReference type="EMBL" id="KZD90194.1"/>
    </source>
</evidence>
<organism evidence="1 2">
    <name type="scientific">Bacillus subtilis</name>
    <dbReference type="NCBI Taxonomy" id="1423"/>
    <lineage>
        <taxon>Bacteria</taxon>
        <taxon>Bacillati</taxon>
        <taxon>Bacillota</taxon>
        <taxon>Bacilli</taxon>
        <taxon>Bacillales</taxon>
        <taxon>Bacillaceae</taxon>
        <taxon>Bacillus</taxon>
    </lineage>
</organism>
<dbReference type="EMBL" id="LJZV01000016">
    <property type="protein sequence ID" value="KZD90194.1"/>
    <property type="molecule type" value="Genomic_DNA"/>
</dbReference>
<gene>
    <name evidence="1" type="ORF">B4122_3115</name>
</gene>
<comment type="caution">
    <text evidence="1">The sequence shown here is derived from an EMBL/GenBank/DDBJ whole genome shotgun (WGS) entry which is preliminary data.</text>
</comment>
<proteinExistence type="predicted"/>
<name>A0AAP1E2L1_BACIU</name>